<dbReference type="InterPro" id="IPR016169">
    <property type="entry name" value="FAD-bd_PCMH_sub2"/>
</dbReference>
<name>A0A942UP70_9BACI</name>
<dbReference type="SMART" id="SM01092">
    <property type="entry name" value="CO_deh_flav_C"/>
    <property type="match status" value="1"/>
</dbReference>
<dbReference type="InterPro" id="IPR036683">
    <property type="entry name" value="CO_DH_flav_C_dom_sf"/>
</dbReference>
<keyword evidence="3" id="KW-0560">Oxidoreductase</keyword>
<feature type="domain" description="FAD-binding PCMH-type" evidence="4">
    <location>
        <begin position="1"/>
        <end position="175"/>
    </location>
</feature>
<evidence type="ECO:0000313" key="5">
    <source>
        <dbReference type="EMBL" id="MBS4224300.1"/>
    </source>
</evidence>
<dbReference type="Gene3D" id="3.30.465.10">
    <property type="match status" value="1"/>
</dbReference>
<dbReference type="PROSITE" id="PS51387">
    <property type="entry name" value="FAD_PCMH"/>
    <property type="match status" value="1"/>
</dbReference>
<dbReference type="Gene3D" id="3.30.43.10">
    <property type="entry name" value="Uridine Diphospho-n-acetylenolpyruvylglucosamine Reductase, domain 2"/>
    <property type="match status" value="1"/>
</dbReference>
<dbReference type="RefSeq" id="WP_213099325.1">
    <property type="nucleotide sequence ID" value="NZ_JAGYPN010000003.1"/>
</dbReference>
<dbReference type="Pfam" id="PF00941">
    <property type="entry name" value="FAD_binding_5"/>
    <property type="match status" value="1"/>
</dbReference>
<keyword evidence="6" id="KW-1185">Reference proteome</keyword>
<reference evidence="5 6" key="1">
    <citation type="submission" date="2021-05" db="EMBL/GenBank/DDBJ databases">
        <title>Novel Bacillus species.</title>
        <authorList>
            <person name="Liu G."/>
        </authorList>
    </citation>
    <scope>NUCLEOTIDE SEQUENCE [LARGE SCALE GENOMIC DNA]</scope>
    <source>
        <strain evidence="5 6">FJAT-49682</strain>
    </source>
</reference>
<gene>
    <name evidence="5" type="ORF">KHA91_16385</name>
</gene>
<organism evidence="5 6">
    <name type="scientific">Lederbergia citrea</name>
    <dbReference type="NCBI Taxonomy" id="2833581"/>
    <lineage>
        <taxon>Bacteria</taxon>
        <taxon>Bacillati</taxon>
        <taxon>Bacillota</taxon>
        <taxon>Bacilli</taxon>
        <taxon>Bacillales</taxon>
        <taxon>Bacillaceae</taxon>
        <taxon>Lederbergia</taxon>
    </lineage>
</organism>
<dbReference type="GO" id="GO:0071949">
    <property type="term" value="F:FAD binding"/>
    <property type="evidence" value="ECO:0007669"/>
    <property type="project" value="InterPro"/>
</dbReference>
<sequence length="274" mass="31066">MNFEYFKPKTIQEAVNLYSSLSMQNKKPLYFSGGTEIITLGRLNLVYTDAVIDIKGIDECKAIYYHDDYLVMGAAVSLTEVEEVREFPLLSKTVREIADRTSRNKITLGGNICGQIFYREAILPLLVTDSLVGIAGREGVKYLPLNEVFNKQILLQDGEFIFQILTEKSYPTLPFVTIKKRQQWEIGYPLITVSGIKKDQEIRVAVSGLCPFPFRSAEMEREINNRQHTAAARVDNALKNVPEPILDDVEGSSEYRLFVLKNTLLDTLKELEGD</sequence>
<dbReference type="SUPFAM" id="SSF55447">
    <property type="entry name" value="CO dehydrogenase flavoprotein C-terminal domain-like"/>
    <property type="match status" value="1"/>
</dbReference>
<dbReference type="InterPro" id="IPR051312">
    <property type="entry name" value="Diverse_Substr_Oxidored"/>
</dbReference>
<dbReference type="GO" id="GO:0016491">
    <property type="term" value="F:oxidoreductase activity"/>
    <property type="evidence" value="ECO:0007669"/>
    <property type="project" value="UniProtKB-KW"/>
</dbReference>
<proteinExistence type="predicted"/>
<dbReference type="InterPro" id="IPR005107">
    <property type="entry name" value="CO_DH_flav_C"/>
</dbReference>
<dbReference type="SUPFAM" id="SSF56176">
    <property type="entry name" value="FAD-binding/transporter-associated domain-like"/>
    <property type="match status" value="1"/>
</dbReference>
<comment type="caution">
    <text evidence="5">The sequence shown here is derived from an EMBL/GenBank/DDBJ whole genome shotgun (WGS) entry which is preliminary data.</text>
</comment>
<dbReference type="InterPro" id="IPR002346">
    <property type="entry name" value="Mopterin_DH_FAD-bd"/>
</dbReference>
<dbReference type="InterPro" id="IPR036318">
    <property type="entry name" value="FAD-bd_PCMH-like_sf"/>
</dbReference>
<evidence type="ECO:0000256" key="2">
    <source>
        <dbReference type="ARBA" id="ARBA00022827"/>
    </source>
</evidence>
<evidence type="ECO:0000256" key="3">
    <source>
        <dbReference type="ARBA" id="ARBA00023002"/>
    </source>
</evidence>
<evidence type="ECO:0000256" key="1">
    <source>
        <dbReference type="ARBA" id="ARBA00022630"/>
    </source>
</evidence>
<dbReference type="EMBL" id="JAGYPN010000003">
    <property type="protein sequence ID" value="MBS4224300.1"/>
    <property type="molecule type" value="Genomic_DNA"/>
</dbReference>
<accession>A0A942UP70</accession>
<evidence type="ECO:0000313" key="6">
    <source>
        <dbReference type="Proteomes" id="UP000676456"/>
    </source>
</evidence>
<dbReference type="InterPro" id="IPR016167">
    <property type="entry name" value="FAD-bd_PCMH_sub1"/>
</dbReference>
<dbReference type="Gene3D" id="3.30.390.50">
    <property type="entry name" value="CO dehydrogenase flavoprotein, C-terminal domain"/>
    <property type="match status" value="1"/>
</dbReference>
<dbReference type="InterPro" id="IPR016166">
    <property type="entry name" value="FAD-bd_PCMH"/>
</dbReference>
<keyword evidence="1" id="KW-0285">Flavoprotein</keyword>
<dbReference type="AlphaFoldDB" id="A0A942UP70"/>
<dbReference type="Proteomes" id="UP000676456">
    <property type="component" value="Unassembled WGS sequence"/>
</dbReference>
<dbReference type="PANTHER" id="PTHR42659">
    <property type="entry name" value="XANTHINE DEHYDROGENASE SUBUNIT C-RELATED"/>
    <property type="match status" value="1"/>
</dbReference>
<protein>
    <submittedName>
        <fullName evidence="5">FAD binding domain-containing protein</fullName>
    </submittedName>
</protein>
<dbReference type="PANTHER" id="PTHR42659:SF2">
    <property type="entry name" value="XANTHINE DEHYDROGENASE SUBUNIT C-RELATED"/>
    <property type="match status" value="1"/>
</dbReference>
<keyword evidence="2" id="KW-0274">FAD</keyword>
<evidence type="ECO:0000259" key="4">
    <source>
        <dbReference type="PROSITE" id="PS51387"/>
    </source>
</evidence>